<keyword evidence="4" id="KW-0012">Acyltransferase</keyword>
<dbReference type="PROSITE" id="PS51186">
    <property type="entry name" value="GNAT"/>
    <property type="match status" value="1"/>
</dbReference>
<evidence type="ECO:0000256" key="3">
    <source>
        <dbReference type="ARBA" id="ARBA00022679"/>
    </source>
</evidence>
<dbReference type="GO" id="GO:0008999">
    <property type="term" value="F:protein-N-terminal-alanine acetyltransferase activity"/>
    <property type="evidence" value="ECO:0007669"/>
    <property type="project" value="UniProtKB-EC"/>
</dbReference>
<dbReference type="RefSeq" id="WP_078744194.1">
    <property type="nucleotide sequence ID" value="NZ_FUXG01000003.1"/>
</dbReference>
<comment type="subcellular location">
    <subcellularLocation>
        <location evidence="5">Cytoplasm</location>
    </subcellularLocation>
</comment>
<dbReference type="STRING" id="64969.SAMN02745127_00583"/>
<keyword evidence="2 5" id="KW-0963">Cytoplasm</keyword>
<dbReference type="InterPro" id="IPR000182">
    <property type="entry name" value="GNAT_dom"/>
</dbReference>
<evidence type="ECO:0000256" key="4">
    <source>
        <dbReference type="ARBA" id="ARBA00023315"/>
    </source>
</evidence>
<proteinExistence type="inferred from homology"/>
<evidence type="ECO:0000313" key="7">
    <source>
        <dbReference type="EMBL" id="OPX56312.1"/>
    </source>
</evidence>
<dbReference type="EC" id="2.3.1.266" evidence="5"/>
<comment type="caution">
    <text evidence="7">The sequence shown here is derived from an EMBL/GenBank/DDBJ whole genome shotgun (WGS) entry which is preliminary data.</text>
</comment>
<evidence type="ECO:0000256" key="2">
    <source>
        <dbReference type="ARBA" id="ARBA00022490"/>
    </source>
</evidence>
<comment type="catalytic activity">
    <reaction evidence="5">
        <text>N-terminal L-alanyl-[ribosomal protein bS18] + acetyl-CoA = N-terminal N(alpha)-acetyl-L-alanyl-[ribosomal protein bS18] + CoA + H(+)</text>
        <dbReference type="Rhea" id="RHEA:43756"/>
        <dbReference type="Rhea" id="RHEA-COMP:10676"/>
        <dbReference type="Rhea" id="RHEA-COMP:10677"/>
        <dbReference type="ChEBI" id="CHEBI:15378"/>
        <dbReference type="ChEBI" id="CHEBI:57287"/>
        <dbReference type="ChEBI" id="CHEBI:57288"/>
        <dbReference type="ChEBI" id="CHEBI:64718"/>
        <dbReference type="ChEBI" id="CHEBI:83683"/>
        <dbReference type="EC" id="2.3.1.266"/>
    </reaction>
</comment>
<dbReference type="AlphaFoldDB" id="A0A1T4LY36"/>
<keyword evidence="8" id="KW-1185">Reference proteome</keyword>
<dbReference type="PANTHER" id="PTHR43420">
    <property type="entry name" value="ACETYLTRANSFERASE"/>
    <property type="match status" value="1"/>
</dbReference>
<organism evidence="7 8">
    <name type="scientific">Oceanospirillum multiglobuliferum</name>
    <dbReference type="NCBI Taxonomy" id="64969"/>
    <lineage>
        <taxon>Bacteria</taxon>
        <taxon>Pseudomonadati</taxon>
        <taxon>Pseudomonadota</taxon>
        <taxon>Gammaproteobacteria</taxon>
        <taxon>Oceanospirillales</taxon>
        <taxon>Oceanospirillaceae</taxon>
        <taxon>Oceanospirillum</taxon>
    </lineage>
</organism>
<evidence type="ECO:0000256" key="5">
    <source>
        <dbReference type="RuleBase" id="RU363094"/>
    </source>
</evidence>
<accession>A0A1T4LY36</accession>
<dbReference type="CDD" id="cd04301">
    <property type="entry name" value="NAT_SF"/>
    <property type="match status" value="1"/>
</dbReference>
<evidence type="ECO:0000313" key="8">
    <source>
        <dbReference type="Proteomes" id="UP000191418"/>
    </source>
</evidence>
<dbReference type="InterPro" id="IPR006464">
    <property type="entry name" value="AcTrfase_RimI/Ard1"/>
</dbReference>
<dbReference type="GO" id="GO:0005737">
    <property type="term" value="C:cytoplasm"/>
    <property type="evidence" value="ECO:0007669"/>
    <property type="project" value="UniProtKB-SubCell"/>
</dbReference>
<dbReference type="PANTHER" id="PTHR43420:SF44">
    <property type="entry name" value="ACETYLTRANSFERASE YPEA"/>
    <property type="match status" value="1"/>
</dbReference>
<comment type="similarity">
    <text evidence="1 5">Belongs to the acetyltransferase family. RimI subfamily.</text>
</comment>
<dbReference type="Pfam" id="PF00583">
    <property type="entry name" value="Acetyltransf_1"/>
    <property type="match status" value="1"/>
</dbReference>
<keyword evidence="3 7" id="KW-0808">Transferase</keyword>
<comment type="function">
    <text evidence="5">Acetylates the N-terminal alanine of ribosomal protein bS18.</text>
</comment>
<gene>
    <name evidence="7" type="ORF">BTE48_04905</name>
</gene>
<dbReference type="NCBIfam" id="TIGR01575">
    <property type="entry name" value="rimI"/>
    <property type="match status" value="1"/>
</dbReference>
<reference evidence="7 8" key="1">
    <citation type="submission" date="2017-01" db="EMBL/GenBank/DDBJ databases">
        <title>Genome Sequencing of a Marine Spirillum, Oceanospirillum multiglobuliferum ATCC 33336, from Japan.</title>
        <authorList>
            <person name="Carney J.G."/>
            <person name="Trachtenberg A.M."/>
            <person name="Rheaume B.A."/>
            <person name="Linnane J.D."/>
            <person name="Pitts N.L."/>
            <person name="Mykles D.L."/>
            <person name="Maclea K.S."/>
        </authorList>
    </citation>
    <scope>NUCLEOTIDE SEQUENCE [LARGE SCALE GENOMIC DNA]</scope>
    <source>
        <strain evidence="7 8">ATCC 33336</strain>
    </source>
</reference>
<evidence type="ECO:0000256" key="1">
    <source>
        <dbReference type="ARBA" id="ARBA00005395"/>
    </source>
</evidence>
<dbReference type="InterPro" id="IPR016181">
    <property type="entry name" value="Acyl_CoA_acyltransferase"/>
</dbReference>
<dbReference type="Proteomes" id="UP000191418">
    <property type="component" value="Unassembled WGS sequence"/>
</dbReference>
<feature type="domain" description="N-acetyltransferase" evidence="6">
    <location>
        <begin position="2"/>
        <end position="148"/>
    </location>
</feature>
<dbReference type="EMBL" id="MTSM01000004">
    <property type="protein sequence ID" value="OPX56312.1"/>
    <property type="molecule type" value="Genomic_DNA"/>
</dbReference>
<dbReference type="Gene3D" id="3.40.630.30">
    <property type="match status" value="1"/>
</dbReference>
<sequence length="154" mass="17633">MMKVREVGILELDAVMEIERNAHLTPWTKLMFELGMQRGDTLLGVYIEKRLCGYAMLQKIVDEWHLHNIAVSPGLQGQGIGRRLITEMIELAKADNLMAILLEVRESNQAARHLYKKMGFVEDGIRPKYYTVPGEEREDAVLMSCLLYAEPDKL</sequence>
<dbReference type="SUPFAM" id="SSF55729">
    <property type="entry name" value="Acyl-CoA N-acyltransferases (Nat)"/>
    <property type="match status" value="1"/>
</dbReference>
<name>A0A1T4LY36_9GAMM</name>
<evidence type="ECO:0000259" key="6">
    <source>
        <dbReference type="PROSITE" id="PS51186"/>
    </source>
</evidence>
<dbReference type="OrthoDB" id="9796919at2"/>
<protein>
    <recommendedName>
        <fullName evidence="5">[Ribosomal protein bS18]-alanine N-acetyltransferase</fullName>
        <ecNumber evidence="5">2.3.1.266</ecNumber>
    </recommendedName>
</protein>
<dbReference type="InterPro" id="IPR050680">
    <property type="entry name" value="YpeA/RimI_acetyltransf"/>
</dbReference>